<dbReference type="AlphaFoldDB" id="A0A1G5RSP7"/>
<dbReference type="InterPro" id="IPR036097">
    <property type="entry name" value="HisK_dim/P_sf"/>
</dbReference>
<dbReference type="SUPFAM" id="SSF53850">
    <property type="entry name" value="Periplasmic binding protein-like II"/>
    <property type="match status" value="1"/>
</dbReference>
<feature type="chain" id="PRO_5039452291" description="histidine kinase" evidence="6">
    <location>
        <begin position="24"/>
        <end position="608"/>
    </location>
</feature>
<dbReference type="InterPro" id="IPR036890">
    <property type="entry name" value="HATPase_C_sf"/>
</dbReference>
<dbReference type="Gene3D" id="3.30.565.10">
    <property type="entry name" value="Histidine kinase-like ATPase, C-terminal domain"/>
    <property type="match status" value="1"/>
</dbReference>
<accession>A0A1G5RSP7</accession>
<dbReference type="PANTHER" id="PTHR43547:SF2">
    <property type="entry name" value="HYBRID SIGNAL TRANSDUCTION HISTIDINE KINASE C"/>
    <property type="match status" value="1"/>
</dbReference>
<comment type="catalytic activity">
    <reaction evidence="1">
        <text>ATP + protein L-histidine = ADP + protein N-phospho-L-histidine.</text>
        <dbReference type="EC" id="2.7.13.3"/>
    </reaction>
</comment>
<dbReference type="GO" id="GO:0000155">
    <property type="term" value="F:phosphorelay sensor kinase activity"/>
    <property type="evidence" value="ECO:0007669"/>
    <property type="project" value="InterPro"/>
</dbReference>
<dbReference type="InterPro" id="IPR003661">
    <property type="entry name" value="HisK_dim/P_dom"/>
</dbReference>
<dbReference type="InterPro" id="IPR001638">
    <property type="entry name" value="Solute-binding_3/MltF_N"/>
</dbReference>
<dbReference type="PRINTS" id="PR00344">
    <property type="entry name" value="BCTRLSENSOR"/>
</dbReference>
<dbReference type="SUPFAM" id="SSF47384">
    <property type="entry name" value="Homodimeric domain of signal transducing histidine kinase"/>
    <property type="match status" value="1"/>
</dbReference>
<evidence type="ECO:0000256" key="2">
    <source>
        <dbReference type="ARBA" id="ARBA00012438"/>
    </source>
</evidence>
<dbReference type="Pfam" id="PF00512">
    <property type="entry name" value="HisKA"/>
    <property type="match status" value="1"/>
</dbReference>
<keyword evidence="4 8" id="KW-0808">Transferase</keyword>
<evidence type="ECO:0000256" key="6">
    <source>
        <dbReference type="SAM" id="SignalP"/>
    </source>
</evidence>
<dbReference type="SMART" id="SM00387">
    <property type="entry name" value="HATPase_c"/>
    <property type="match status" value="1"/>
</dbReference>
<keyword evidence="9" id="KW-1185">Reference proteome</keyword>
<dbReference type="RefSeq" id="WP_092589370.1">
    <property type="nucleotide sequence ID" value="NZ_FMWL01000002.1"/>
</dbReference>
<proteinExistence type="predicted"/>
<dbReference type="STRING" id="1120920.SAMN03080599_00570"/>
<protein>
    <recommendedName>
        <fullName evidence="2">histidine kinase</fullName>
        <ecNumber evidence="2">2.7.13.3</ecNumber>
    </recommendedName>
</protein>
<feature type="domain" description="Histidine kinase" evidence="7">
    <location>
        <begin position="348"/>
        <end position="572"/>
    </location>
</feature>
<dbReference type="InterPro" id="IPR004358">
    <property type="entry name" value="Sig_transdc_His_kin-like_C"/>
</dbReference>
<dbReference type="OrthoDB" id="9813394at2"/>
<evidence type="ECO:0000256" key="4">
    <source>
        <dbReference type="ARBA" id="ARBA00022777"/>
    </source>
</evidence>
<dbReference type="SMART" id="SM00062">
    <property type="entry name" value="PBPb"/>
    <property type="match status" value="1"/>
</dbReference>
<dbReference type="Pfam" id="PF02518">
    <property type="entry name" value="HATPase_c"/>
    <property type="match status" value="1"/>
</dbReference>
<dbReference type="CDD" id="cd00082">
    <property type="entry name" value="HisKA"/>
    <property type="match status" value="1"/>
</dbReference>
<dbReference type="CDD" id="cd00075">
    <property type="entry name" value="HATPase"/>
    <property type="match status" value="1"/>
</dbReference>
<dbReference type="EC" id="2.7.13.3" evidence="2"/>
<evidence type="ECO:0000313" key="9">
    <source>
        <dbReference type="Proteomes" id="UP000199208"/>
    </source>
</evidence>
<keyword evidence="3" id="KW-0597">Phosphoprotein</keyword>
<evidence type="ECO:0000259" key="7">
    <source>
        <dbReference type="PROSITE" id="PS50109"/>
    </source>
</evidence>
<evidence type="ECO:0000256" key="1">
    <source>
        <dbReference type="ARBA" id="ARBA00000085"/>
    </source>
</evidence>
<sequence>MKFLTNLIFFLIISILAFWSASAAFSSSQEITPLDLNTTAPFSAAEVTANQKNLKVVGLNDDYPLMFINRNGMPDGLAVNLLREFSESFGYTVQFELLNTEQLRLISADSYDVIYSGNRISAPELTRLTEPFYIHSYTLFVEQSAAEKIDFLSLFLEDSGKLSIGYRSNDNLDKFLENKSTRNSLMPMPNHDSALEGLLEDQYDAAFMPKEIGLLLLSERNALEIQALETTLYLEENSFIVSASDILLQFELNNFIQSLKKSGRLQTLVKTWISIPESNSEESNLLSLFNYFFLISAAATFAFSYRSYHLERDVEKQAAELNQLNYANEELWTALINEERYKNEYYINLSHELRTPLSLILNAVNAAERSVLTQSSTLSADKFSKYTGIAKNNSMRLLRVINNLIDANHLENKDYTLDLKRVDLVLELNELIKWINEVLDPKALDIHLSTSLKSLEAIVDPYELDRIILNLISNAFKFNDQKPCIQLKLSSGNESLFIDFEDNSLGIPKDSVQRAFQKFHQLESEFSVKSEGAGFGLYLSKQLIELHGGTLSPIYASGTSGMHYRLQLPLTMSEEYHKPSSGKSLFYDRGRLVRLELSEIKTQDLSKN</sequence>
<dbReference type="SMART" id="SM00388">
    <property type="entry name" value="HisKA"/>
    <property type="match status" value="1"/>
</dbReference>
<dbReference type="Pfam" id="PF00497">
    <property type="entry name" value="SBP_bac_3"/>
    <property type="match status" value="1"/>
</dbReference>
<feature type="signal peptide" evidence="6">
    <location>
        <begin position="1"/>
        <end position="23"/>
    </location>
</feature>
<dbReference type="InterPro" id="IPR003594">
    <property type="entry name" value="HATPase_dom"/>
</dbReference>
<reference evidence="8 9" key="1">
    <citation type="submission" date="2016-10" db="EMBL/GenBank/DDBJ databases">
        <authorList>
            <person name="de Groot N.N."/>
        </authorList>
    </citation>
    <scope>NUCLEOTIDE SEQUENCE [LARGE SCALE GENOMIC DNA]</scope>
    <source>
        <strain evidence="8 9">DSM 2784</strain>
    </source>
</reference>
<dbReference type="Gene3D" id="1.10.287.130">
    <property type="match status" value="1"/>
</dbReference>
<dbReference type="Proteomes" id="UP000199208">
    <property type="component" value="Unassembled WGS sequence"/>
</dbReference>
<name>A0A1G5RSP7_9FIRM</name>
<gene>
    <name evidence="8" type="ORF">SAMN03080599_00570</name>
</gene>
<dbReference type="PROSITE" id="PS50109">
    <property type="entry name" value="HIS_KIN"/>
    <property type="match status" value="1"/>
</dbReference>
<evidence type="ECO:0000256" key="3">
    <source>
        <dbReference type="ARBA" id="ARBA00022553"/>
    </source>
</evidence>
<evidence type="ECO:0000313" key="8">
    <source>
        <dbReference type="EMBL" id="SCZ77114.1"/>
    </source>
</evidence>
<evidence type="ECO:0000256" key="5">
    <source>
        <dbReference type="ARBA" id="ARBA00023012"/>
    </source>
</evidence>
<dbReference type="Gene3D" id="3.40.190.10">
    <property type="entry name" value="Periplasmic binding protein-like II"/>
    <property type="match status" value="2"/>
</dbReference>
<dbReference type="SUPFAM" id="SSF55874">
    <property type="entry name" value="ATPase domain of HSP90 chaperone/DNA topoisomerase II/histidine kinase"/>
    <property type="match status" value="1"/>
</dbReference>
<organism evidence="8 9">
    <name type="scientific">Acidaminobacter hydrogenoformans DSM 2784</name>
    <dbReference type="NCBI Taxonomy" id="1120920"/>
    <lineage>
        <taxon>Bacteria</taxon>
        <taxon>Bacillati</taxon>
        <taxon>Bacillota</taxon>
        <taxon>Clostridia</taxon>
        <taxon>Peptostreptococcales</taxon>
        <taxon>Acidaminobacteraceae</taxon>
        <taxon>Acidaminobacter</taxon>
    </lineage>
</organism>
<keyword evidence="5" id="KW-0902">Two-component regulatory system</keyword>
<dbReference type="EMBL" id="FMWL01000002">
    <property type="protein sequence ID" value="SCZ77114.1"/>
    <property type="molecule type" value="Genomic_DNA"/>
</dbReference>
<dbReference type="InterPro" id="IPR005467">
    <property type="entry name" value="His_kinase_dom"/>
</dbReference>
<dbReference type="PANTHER" id="PTHR43547">
    <property type="entry name" value="TWO-COMPONENT HISTIDINE KINASE"/>
    <property type="match status" value="1"/>
</dbReference>
<keyword evidence="4 8" id="KW-0418">Kinase</keyword>
<keyword evidence="6" id="KW-0732">Signal</keyword>